<dbReference type="InterPro" id="IPR035280">
    <property type="entry name" value="Helveticin_J"/>
</dbReference>
<protein>
    <submittedName>
        <fullName evidence="1">Bacteriocin helveticin-J</fullName>
    </submittedName>
</protein>
<comment type="caution">
    <text evidence="1">The sequence shown here is derived from an EMBL/GenBank/DDBJ whole genome shotgun (WGS) entry which is preliminary data.</text>
</comment>
<accession>A0ABR5PRP0</accession>
<organism evidence="1 2">
    <name type="scientific">Lactobacillus intestinalis DSM 6629</name>
    <dbReference type="NCBI Taxonomy" id="1423761"/>
    <lineage>
        <taxon>Bacteria</taxon>
        <taxon>Bacillati</taxon>
        <taxon>Bacillota</taxon>
        <taxon>Bacilli</taxon>
        <taxon>Lactobacillales</taxon>
        <taxon>Lactobacillaceae</taxon>
        <taxon>Lactobacillus</taxon>
    </lineage>
</organism>
<dbReference type="EMBL" id="AZGN01000025">
    <property type="protein sequence ID" value="KRM33471.1"/>
    <property type="molecule type" value="Genomic_DNA"/>
</dbReference>
<dbReference type="RefSeq" id="WP_057810210.1">
    <property type="nucleotide sequence ID" value="NZ_AZGN01000025.1"/>
</dbReference>
<gene>
    <name evidence="1" type="ORF">FC44_GL001087</name>
</gene>
<dbReference type="GeneID" id="75116225"/>
<keyword evidence="2" id="KW-1185">Reference proteome</keyword>
<dbReference type="Pfam" id="PF17312">
    <property type="entry name" value="Helveticin_J"/>
    <property type="match status" value="1"/>
</dbReference>
<proteinExistence type="predicted"/>
<reference evidence="1 2" key="1">
    <citation type="journal article" date="2015" name="Genome Announc.">
        <title>Expanding the biotechnology potential of lactobacilli through comparative genomics of 213 strains and associated genera.</title>
        <authorList>
            <person name="Sun Z."/>
            <person name="Harris H.M."/>
            <person name="McCann A."/>
            <person name="Guo C."/>
            <person name="Argimon S."/>
            <person name="Zhang W."/>
            <person name="Yang X."/>
            <person name="Jeffery I.B."/>
            <person name="Cooney J.C."/>
            <person name="Kagawa T.F."/>
            <person name="Liu W."/>
            <person name="Song Y."/>
            <person name="Salvetti E."/>
            <person name="Wrobel A."/>
            <person name="Rasinkangas P."/>
            <person name="Parkhill J."/>
            <person name="Rea M.C."/>
            <person name="O'Sullivan O."/>
            <person name="Ritari J."/>
            <person name="Douillard F.P."/>
            <person name="Paul Ross R."/>
            <person name="Yang R."/>
            <person name="Briner A.E."/>
            <person name="Felis G.E."/>
            <person name="de Vos W.M."/>
            <person name="Barrangou R."/>
            <person name="Klaenhammer T.R."/>
            <person name="Caufield P.W."/>
            <person name="Cui Y."/>
            <person name="Zhang H."/>
            <person name="O'Toole P.W."/>
        </authorList>
    </citation>
    <scope>NUCLEOTIDE SEQUENCE [LARGE SCALE GENOMIC DNA]</scope>
    <source>
        <strain evidence="1 2">DSM 6629</strain>
    </source>
</reference>
<evidence type="ECO:0000313" key="1">
    <source>
        <dbReference type="EMBL" id="KRM33471.1"/>
    </source>
</evidence>
<evidence type="ECO:0000313" key="2">
    <source>
        <dbReference type="Proteomes" id="UP000051735"/>
    </source>
</evidence>
<dbReference type="Proteomes" id="UP000051735">
    <property type="component" value="Unassembled WGS sequence"/>
</dbReference>
<name>A0ABR5PRP0_9LACO</name>
<sequence>MVRITNPNISLAYNLNHYQPSLPGDGDDDLYHVVVQKGNVGESYVYALQLLHNGHNIYVFRGRRQTDVAFAKNDPVLRLIGQGDYTAGGHTQTWEYAGRSGDWLVGTKPSKDDWTIQITRVHIPDGTRIYENIKLPRLSHLNYAGEFHIDMKRVEAAVSPDYQSLLIASVDQTGNGYFSVYSMKQANDKLTDSQYHVSNGIIPDVDIRSLDLQKSFRIPNITDSSKIGSLQGYDIDNGANNIYVSSGFGPGTDGYKTDKSRKIIKIPWNTTEKYQWSEIPLDGTNENGYIIEPEGLQLISDNDVYVTIAYHEVGDNLTVMNRIYRVSW</sequence>